<feature type="region of interest" description="Disordered" evidence="1">
    <location>
        <begin position="1"/>
        <end position="20"/>
    </location>
</feature>
<dbReference type="InterPro" id="IPR023840">
    <property type="entry name" value="T7SS_Rv3446c"/>
</dbReference>
<evidence type="ECO:0000313" key="3">
    <source>
        <dbReference type="Proteomes" id="UP000094243"/>
    </source>
</evidence>
<proteinExistence type="predicted"/>
<dbReference type="NCBIfam" id="TIGR03931">
    <property type="entry name" value="T7SS_Rv3446c"/>
    <property type="match status" value="1"/>
</dbReference>
<dbReference type="Proteomes" id="UP000094243">
    <property type="component" value="Unassembled WGS sequence"/>
</dbReference>
<organism evidence="2 3">
    <name type="scientific">Mycolicibacterium holsaticum</name>
    <dbReference type="NCBI Taxonomy" id="152142"/>
    <lineage>
        <taxon>Bacteria</taxon>
        <taxon>Bacillati</taxon>
        <taxon>Actinomycetota</taxon>
        <taxon>Actinomycetes</taxon>
        <taxon>Mycobacteriales</taxon>
        <taxon>Mycobacteriaceae</taxon>
        <taxon>Mycolicibacterium</taxon>
    </lineage>
</organism>
<evidence type="ECO:0000256" key="1">
    <source>
        <dbReference type="SAM" id="MobiDB-lite"/>
    </source>
</evidence>
<dbReference type="AlphaFoldDB" id="A0A1E3R1A1"/>
<evidence type="ECO:0000313" key="2">
    <source>
        <dbReference type="EMBL" id="ODQ83643.1"/>
    </source>
</evidence>
<reference evidence="3" key="1">
    <citation type="submission" date="2016-09" db="EMBL/GenBank/DDBJ databases">
        <authorList>
            <person name="Greninger A.L."/>
            <person name="Jerome K.R."/>
            <person name="Mcnair B."/>
            <person name="Wallis C."/>
            <person name="Fang F."/>
        </authorList>
    </citation>
    <scope>NUCLEOTIDE SEQUENCE [LARGE SCALE GENOMIC DNA]</scope>
    <source>
        <strain evidence="3">M7</strain>
    </source>
</reference>
<keyword evidence="3" id="KW-1185">Reference proteome</keyword>
<sequence>MQIASPTHGDVALHLTQSAGGPDPGLAATADALHAALDEETDGVFADFRPVDHRAGRDAVTYREIRPNHTVIWVVLVDGSVRIAIGCQSPIGGEHLVREVCDQAIRSAHAVR</sequence>
<accession>A0A1E3R1A1</accession>
<comment type="caution">
    <text evidence="2">The sequence shown here is derived from an EMBL/GenBank/DDBJ whole genome shotgun (WGS) entry which is preliminary data.</text>
</comment>
<dbReference type="EMBL" id="MIGZ01000352">
    <property type="protein sequence ID" value="ODQ83643.1"/>
    <property type="molecule type" value="Genomic_DNA"/>
</dbReference>
<protein>
    <submittedName>
        <fullName evidence="2">Type VII secretion-associated protein</fullName>
    </submittedName>
</protein>
<gene>
    <name evidence="2" type="ORF">BHQ17_28395</name>
</gene>
<name>A0A1E3R1A1_9MYCO</name>